<proteinExistence type="predicted"/>
<accession>A0A9X5CB75</accession>
<dbReference type="Proteomes" id="UP000474104">
    <property type="component" value="Unassembled WGS sequence"/>
</dbReference>
<dbReference type="AlphaFoldDB" id="A0A9X5CB75"/>
<sequence length="89" mass="9972">MNFVELSIKKVFGYSYIQRYKQIIFISTVGSLICIIIGVILGAYLDMNFVLSIAVSGILIYILDFAAIRFAIEKNERANISNILKGGYV</sequence>
<reference evidence="2 3" key="1">
    <citation type="submission" date="2019-07" db="EMBL/GenBank/DDBJ databases">
        <title>Draft genome sequences of 15 bacterial species constituting the stable defined intestinal microbiota of the GM15 gnotobiotic mouse model.</title>
        <authorList>
            <person name="Elie C."/>
            <person name="Mathieu A."/>
            <person name="Saliou A."/>
            <person name="Darnaud M."/>
            <person name="Leulier F."/>
            <person name="Tamellini A."/>
        </authorList>
    </citation>
    <scope>NUCLEOTIDE SEQUENCE [LARGE SCALE GENOMIC DNA]</scope>
    <source>
        <strain evidence="3">ASF 502</strain>
    </source>
</reference>
<keyword evidence="1" id="KW-1133">Transmembrane helix</keyword>
<gene>
    <name evidence="2" type="ORF">FMM80_16145</name>
</gene>
<protein>
    <submittedName>
        <fullName evidence="2">DUF1430 domain-containing protein</fullName>
    </submittedName>
</protein>
<keyword evidence="1" id="KW-0472">Membrane</keyword>
<comment type="caution">
    <text evidence="2">The sequence shown here is derived from an EMBL/GenBank/DDBJ whole genome shotgun (WGS) entry which is preliminary data.</text>
</comment>
<evidence type="ECO:0000313" key="2">
    <source>
        <dbReference type="EMBL" id="NDO70098.1"/>
    </source>
</evidence>
<feature type="transmembrane region" description="Helical" evidence="1">
    <location>
        <begin position="23"/>
        <end position="45"/>
    </location>
</feature>
<name>A0A9X5CB75_9FIRM</name>
<feature type="transmembrane region" description="Helical" evidence="1">
    <location>
        <begin position="51"/>
        <end position="72"/>
    </location>
</feature>
<dbReference type="InterPro" id="IPR006541">
    <property type="entry name" value="Bacteriocin_ass"/>
</dbReference>
<organism evidence="2 3">
    <name type="scientific">Schaedlerella arabinosiphila</name>
    <dbReference type="NCBI Taxonomy" id="2044587"/>
    <lineage>
        <taxon>Bacteria</taxon>
        <taxon>Bacillati</taxon>
        <taxon>Bacillota</taxon>
        <taxon>Clostridia</taxon>
        <taxon>Lachnospirales</taxon>
        <taxon>Lachnospiraceae</taxon>
        <taxon>Schaedlerella</taxon>
    </lineage>
</organism>
<evidence type="ECO:0000256" key="1">
    <source>
        <dbReference type="SAM" id="Phobius"/>
    </source>
</evidence>
<evidence type="ECO:0000313" key="3">
    <source>
        <dbReference type="Proteomes" id="UP000474104"/>
    </source>
</evidence>
<keyword evidence="1" id="KW-0812">Transmembrane</keyword>
<dbReference type="EMBL" id="VIRB01000099">
    <property type="protein sequence ID" value="NDO70098.1"/>
    <property type="molecule type" value="Genomic_DNA"/>
</dbReference>
<dbReference type="Pfam" id="PF07242">
    <property type="entry name" value="DUF1430"/>
    <property type="match status" value="1"/>
</dbReference>